<proteinExistence type="predicted"/>
<protein>
    <submittedName>
        <fullName evidence="2">Uncharacterized protein</fullName>
    </submittedName>
</protein>
<sequence length="96" mass="11156">MTLYLEGFFVCFVCLFVFGLRLTAPYLVPFYYCDSLFPSTWSSLAVNVGHVRKYDDGSPQTFQGVTDYFVFNLHQVIYLWFFSPKYSVVSILMIGM</sequence>
<evidence type="ECO:0000313" key="2">
    <source>
        <dbReference type="Ensembl" id="ENSMSIP00000009453.1"/>
    </source>
</evidence>
<keyword evidence="3" id="KW-1185">Reference proteome</keyword>
<evidence type="ECO:0000313" key="3">
    <source>
        <dbReference type="Proteomes" id="UP000694415"/>
    </source>
</evidence>
<keyword evidence="1" id="KW-0812">Transmembrane</keyword>
<dbReference type="AlphaFoldDB" id="A0A8C6GPT5"/>
<dbReference type="GeneTree" id="ENSGT00960000190075"/>
<evidence type="ECO:0000256" key="1">
    <source>
        <dbReference type="SAM" id="Phobius"/>
    </source>
</evidence>
<feature type="transmembrane region" description="Helical" evidence="1">
    <location>
        <begin position="7"/>
        <end position="28"/>
    </location>
</feature>
<dbReference type="Ensembl" id="ENSMSIT00000012014.1">
    <property type="protein sequence ID" value="ENSMSIP00000009453.1"/>
    <property type="gene ID" value="ENSMSIG00000008349.1"/>
</dbReference>
<reference evidence="2" key="2">
    <citation type="submission" date="2025-09" db="UniProtKB">
        <authorList>
            <consortium name="Ensembl"/>
        </authorList>
    </citation>
    <scope>IDENTIFICATION</scope>
</reference>
<name>A0A8C6GPT5_MUSSI</name>
<accession>A0A8C6GPT5</accession>
<keyword evidence="1" id="KW-0472">Membrane</keyword>
<dbReference type="Proteomes" id="UP000694415">
    <property type="component" value="Unplaced"/>
</dbReference>
<reference evidence="2" key="1">
    <citation type="submission" date="2025-08" db="UniProtKB">
        <authorList>
            <consortium name="Ensembl"/>
        </authorList>
    </citation>
    <scope>IDENTIFICATION</scope>
</reference>
<feature type="transmembrane region" description="Helical" evidence="1">
    <location>
        <begin position="77"/>
        <end position="95"/>
    </location>
</feature>
<organism evidence="2 3">
    <name type="scientific">Mus spicilegus</name>
    <name type="common">Mound-building mouse</name>
    <dbReference type="NCBI Taxonomy" id="10103"/>
    <lineage>
        <taxon>Eukaryota</taxon>
        <taxon>Metazoa</taxon>
        <taxon>Chordata</taxon>
        <taxon>Craniata</taxon>
        <taxon>Vertebrata</taxon>
        <taxon>Euteleostomi</taxon>
        <taxon>Mammalia</taxon>
        <taxon>Eutheria</taxon>
        <taxon>Euarchontoglires</taxon>
        <taxon>Glires</taxon>
        <taxon>Rodentia</taxon>
        <taxon>Myomorpha</taxon>
        <taxon>Muroidea</taxon>
        <taxon>Muridae</taxon>
        <taxon>Murinae</taxon>
        <taxon>Mus</taxon>
        <taxon>Mus</taxon>
    </lineage>
</organism>
<keyword evidence="1" id="KW-1133">Transmembrane helix</keyword>